<evidence type="ECO:0000256" key="5">
    <source>
        <dbReference type="PIRSR" id="PIRSR606118-50"/>
    </source>
</evidence>
<dbReference type="Pfam" id="PF02796">
    <property type="entry name" value="HTH_7"/>
    <property type="match status" value="1"/>
</dbReference>
<dbReference type="Gene3D" id="1.10.10.60">
    <property type="entry name" value="Homeodomain-like"/>
    <property type="match status" value="1"/>
</dbReference>
<evidence type="ECO:0000313" key="9">
    <source>
        <dbReference type="Proteomes" id="UP000638263"/>
    </source>
</evidence>
<dbReference type="SUPFAM" id="SSF53041">
    <property type="entry name" value="Resolvase-like"/>
    <property type="match status" value="1"/>
</dbReference>
<protein>
    <recommendedName>
        <fullName evidence="7">Resolvase/invertase-type recombinase catalytic domain-containing protein</fullName>
    </recommendedName>
</protein>
<evidence type="ECO:0000256" key="2">
    <source>
        <dbReference type="ARBA" id="ARBA00022908"/>
    </source>
</evidence>
<dbReference type="PROSITE" id="PS51736">
    <property type="entry name" value="RECOMBINASES_3"/>
    <property type="match status" value="1"/>
</dbReference>
<evidence type="ECO:0000256" key="1">
    <source>
        <dbReference type="ARBA" id="ARBA00009913"/>
    </source>
</evidence>
<evidence type="ECO:0000256" key="3">
    <source>
        <dbReference type="ARBA" id="ARBA00023125"/>
    </source>
</evidence>
<organism evidence="8 9">
    <name type="scientific">Nocardia jinanensis</name>
    <dbReference type="NCBI Taxonomy" id="382504"/>
    <lineage>
        <taxon>Bacteria</taxon>
        <taxon>Bacillati</taxon>
        <taxon>Actinomycetota</taxon>
        <taxon>Actinomycetes</taxon>
        <taxon>Mycobacteriales</taxon>
        <taxon>Nocardiaceae</taxon>
        <taxon>Nocardia</taxon>
    </lineage>
</organism>
<feature type="active site" description="O-(5'-phospho-DNA)-serine intermediate" evidence="5 6">
    <location>
        <position position="10"/>
    </location>
</feature>
<evidence type="ECO:0000256" key="4">
    <source>
        <dbReference type="ARBA" id="ARBA00023172"/>
    </source>
</evidence>
<dbReference type="Pfam" id="PF00239">
    <property type="entry name" value="Resolvase"/>
    <property type="match status" value="1"/>
</dbReference>
<dbReference type="GO" id="GO:0015074">
    <property type="term" value="P:DNA integration"/>
    <property type="evidence" value="ECO:0007669"/>
    <property type="project" value="UniProtKB-KW"/>
</dbReference>
<dbReference type="Gene3D" id="3.40.50.1390">
    <property type="entry name" value="Resolvase, N-terminal catalytic domain"/>
    <property type="match status" value="1"/>
</dbReference>
<dbReference type="AlphaFoldDB" id="A0A917RY93"/>
<dbReference type="CDD" id="cd00569">
    <property type="entry name" value="HTH_Hin_like"/>
    <property type="match status" value="1"/>
</dbReference>
<reference evidence="8" key="2">
    <citation type="submission" date="2020-09" db="EMBL/GenBank/DDBJ databases">
        <authorList>
            <person name="Sun Q."/>
            <person name="Zhou Y."/>
        </authorList>
    </citation>
    <scope>NUCLEOTIDE SEQUENCE</scope>
    <source>
        <strain evidence="8">CGMCC 4.3508</strain>
    </source>
</reference>
<dbReference type="InterPro" id="IPR006118">
    <property type="entry name" value="Recombinase_CS"/>
</dbReference>
<sequence>MTRYGYARVSTRDQSTDHQIDALLAAGVAEEDLFVEKISGKLSSRPKLDELLATLRPGDQVVVTRLRRIGRSHAHLLDLVRQFGEGDIDFVVLEQGIDTATPGGRLIFHFLAALAEYDRELIVEGTKDGLAAAKARGRVGGRPRALSQIQLDQAQRMYDEDQLTVDQIADALKVGRSTLYRQLGTYEGDCALIVYRRSKTKVNPDTNRRYGETGQSEAVQLDADRKWWPIAPTRRSKLKAIVYIVDGVVARVRAVDPAGQWHEDDRGYADVPLTAPLTDIQIAKQLPTLGLQLGDERPHVKGKLREYVRL</sequence>
<comment type="caution">
    <text evidence="8">The sequence shown here is derived from an EMBL/GenBank/DDBJ whole genome shotgun (WGS) entry which is preliminary data.</text>
</comment>
<dbReference type="InterPro" id="IPR006119">
    <property type="entry name" value="Resolv_N"/>
</dbReference>
<proteinExistence type="inferred from homology"/>
<comment type="similarity">
    <text evidence="1">Belongs to the site-specific recombinase resolvase family.</text>
</comment>
<feature type="domain" description="Resolvase/invertase-type recombinase catalytic" evidence="7">
    <location>
        <begin position="2"/>
        <end position="137"/>
    </location>
</feature>
<keyword evidence="2" id="KW-0229">DNA integration</keyword>
<dbReference type="PROSITE" id="PS00397">
    <property type="entry name" value="RECOMBINASES_1"/>
    <property type="match status" value="1"/>
</dbReference>
<dbReference type="GO" id="GO:0000150">
    <property type="term" value="F:DNA strand exchange activity"/>
    <property type="evidence" value="ECO:0007669"/>
    <property type="project" value="InterPro"/>
</dbReference>
<dbReference type="SUPFAM" id="SSF46689">
    <property type="entry name" value="Homeodomain-like"/>
    <property type="match status" value="1"/>
</dbReference>
<dbReference type="PANTHER" id="PTHR30461:SF2">
    <property type="entry name" value="SERINE RECOMBINASE PINE-RELATED"/>
    <property type="match status" value="1"/>
</dbReference>
<dbReference type="GO" id="GO:0003677">
    <property type="term" value="F:DNA binding"/>
    <property type="evidence" value="ECO:0007669"/>
    <property type="project" value="UniProtKB-KW"/>
</dbReference>
<evidence type="ECO:0000259" key="7">
    <source>
        <dbReference type="PROSITE" id="PS51736"/>
    </source>
</evidence>
<keyword evidence="3" id="KW-0238">DNA-binding</keyword>
<keyword evidence="4" id="KW-0233">DNA recombination</keyword>
<dbReference type="InterPro" id="IPR009057">
    <property type="entry name" value="Homeodomain-like_sf"/>
</dbReference>
<dbReference type="SMART" id="SM00857">
    <property type="entry name" value="Resolvase"/>
    <property type="match status" value="1"/>
</dbReference>
<gene>
    <name evidence="8" type="ORF">GCM10011588_68840</name>
</gene>
<evidence type="ECO:0000256" key="6">
    <source>
        <dbReference type="PROSITE-ProRule" id="PRU10137"/>
    </source>
</evidence>
<evidence type="ECO:0000313" key="8">
    <source>
        <dbReference type="EMBL" id="GGL44345.1"/>
    </source>
</evidence>
<name>A0A917RY93_9NOCA</name>
<dbReference type="Proteomes" id="UP000638263">
    <property type="component" value="Unassembled WGS sequence"/>
</dbReference>
<dbReference type="InterPro" id="IPR050639">
    <property type="entry name" value="SSR_resolvase"/>
</dbReference>
<dbReference type="InterPro" id="IPR006120">
    <property type="entry name" value="Resolvase_HTH_dom"/>
</dbReference>
<dbReference type="EMBL" id="BMMH01000035">
    <property type="protein sequence ID" value="GGL44345.1"/>
    <property type="molecule type" value="Genomic_DNA"/>
</dbReference>
<accession>A0A917RY93</accession>
<dbReference type="PANTHER" id="PTHR30461">
    <property type="entry name" value="DNA-INVERTASE FROM LAMBDOID PROPHAGE"/>
    <property type="match status" value="1"/>
</dbReference>
<keyword evidence="9" id="KW-1185">Reference proteome</keyword>
<dbReference type="InterPro" id="IPR036162">
    <property type="entry name" value="Resolvase-like_N_sf"/>
</dbReference>
<dbReference type="RefSeq" id="WP_063916461.1">
    <property type="nucleotide sequence ID" value="NZ_BMMH01000035.1"/>
</dbReference>
<reference evidence="8" key="1">
    <citation type="journal article" date="2014" name="Int. J. Syst. Evol. Microbiol.">
        <title>Complete genome sequence of Corynebacterium casei LMG S-19264T (=DSM 44701T), isolated from a smear-ripened cheese.</title>
        <authorList>
            <consortium name="US DOE Joint Genome Institute (JGI-PGF)"/>
            <person name="Walter F."/>
            <person name="Albersmeier A."/>
            <person name="Kalinowski J."/>
            <person name="Ruckert C."/>
        </authorList>
    </citation>
    <scope>NUCLEOTIDE SEQUENCE</scope>
    <source>
        <strain evidence="8">CGMCC 4.3508</strain>
    </source>
</reference>
<dbReference type="CDD" id="cd03768">
    <property type="entry name" value="SR_ResInv"/>
    <property type="match status" value="1"/>
</dbReference>